<dbReference type="InterPro" id="IPR011012">
    <property type="entry name" value="Longin-like_dom_sf"/>
</dbReference>
<evidence type="ECO:0000256" key="1">
    <source>
        <dbReference type="ARBA" id="ARBA00004409"/>
    </source>
</evidence>
<keyword evidence="8 11" id="KW-0175">Coiled coil</keyword>
<evidence type="ECO:0000256" key="12">
    <source>
        <dbReference type="SAM" id="Phobius"/>
    </source>
</evidence>
<dbReference type="CDD" id="cd14824">
    <property type="entry name" value="Longin"/>
    <property type="match status" value="1"/>
</dbReference>
<dbReference type="PROSITE" id="PS50892">
    <property type="entry name" value="V_SNARE"/>
    <property type="match status" value="1"/>
</dbReference>
<keyword evidence="9 12" id="KW-0472">Membrane</keyword>
<evidence type="ECO:0000256" key="7">
    <source>
        <dbReference type="ARBA" id="ARBA00023034"/>
    </source>
</evidence>
<evidence type="ECO:0000256" key="4">
    <source>
        <dbReference type="ARBA" id="ARBA00022692"/>
    </source>
</evidence>
<evidence type="ECO:0000313" key="15">
    <source>
        <dbReference type="EMBL" id="JAG98245.1"/>
    </source>
</evidence>
<dbReference type="CDD" id="cd15843">
    <property type="entry name" value="R-SNARE"/>
    <property type="match status" value="1"/>
</dbReference>
<organism evidence="15">
    <name type="scientific">Araucaria cunninghamii</name>
    <name type="common">Hoop pine</name>
    <name type="synonym">Moreton Bay pine</name>
    <dbReference type="NCBI Taxonomy" id="56994"/>
    <lineage>
        <taxon>Eukaryota</taxon>
        <taxon>Viridiplantae</taxon>
        <taxon>Streptophyta</taxon>
        <taxon>Embryophyta</taxon>
        <taxon>Tracheophyta</taxon>
        <taxon>Spermatophyta</taxon>
        <taxon>Pinopsida</taxon>
        <taxon>Pinidae</taxon>
        <taxon>Conifers II</taxon>
        <taxon>Araucariales</taxon>
        <taxon>Araucariaceae</taxon>
        <taxon>Araucaria</taxon>
    </lineage>
</organism>
<evidence type="ECO:0000256" key="8">
    <source>
        <dbReference type="ARBA" id="ARBA00023054"/>
    </source>
</evidence>
<evidence type="ECO:0000256" key="5">
    <source>
        <dbReference type="ARBA" id="ARBA00022927"/>
    </source>
</evidence>
<keyword evidence="4 12" id="KW-0812">Transmembrane</keyword>
<dbReference type="GO" id="GO:0016192">
    <property type="term" value="P:vesicle-mediated transport"/>
    <property type="evidence" value="ECO:0007669"/>
    <property type="project" value="InterPro"/>
</dbReference>
<evidence type="ECO:0000256" key="2">
    <source>
        <dbReference type="ARBA" id="ARBA00008025"/>
    </source>
</evidence>
<evidence type="ECO:0000259" key="13">
    <source>
        <dbReference type="PROSITE" id="PS50859"/>
    </source>
</evidence>
<dbReference type="FunFam" id="1.20.5.110:FF:000004">
    <property type="entry name" value="Vesicle-associated membrane protein 7"/>
    <property type="match status" value="1"/>
</dbReference>
<dbReference type="InterPro" id="IPR051097">
    <property type="entry name" value="Synaptobrevin-like_transport"/>
</dbReference>
<dbReference type="PRINTS" id="PR00219">
    <property type="entry name" value="SYNAPTOBREVN"/>
</dbReference>
<dbReference type="InterPro" id="IPR001388">
    <property type="entry name" value="Synaptobrevin-like"/>
</dbReference>
<dbReference type="InterPro" id="IPR042855">
    <property type="entry name" value="V_SNARE_CC"/>
</dbReference>
<proteinExistence type="inferred from homology"/>
<comment type="subcellular location">
    <subcellularLocation>
        <location evidence="1">Golgi apparatus membrane</location>
        <topology evidence="1">Single-pass type IV membrane protein</topology>
    </subcellularLocation>
</comment>
<keyword evidence="3" id="KW-0813">Transport</keyword>
<keyword evidence="7" id="KW-0333">Golgi apparatus</keyword>
<name>A0A0D6R8J8_ARACU</name>
<comment type="similarity">
    <text evidence="2">Belongs to the synaptobrevin family.</text>
</comment>
<dbReference type="AlphaFoldDB" id="A0A0D6R8J8"/>
<dbReference type="Pfam" id="PF00957">
    <property type="entry name" value="Synaptobrevin"/>
    <property type="match status" value="1"/>
</dbReference>
<comment type="function">
    <text evidence="10">Involved in the targeting and/or fusion of transport vesicles to their target membrane.</text>
</comment>
<sequence>MAILYAVVARGTVVLSEFSAVSGNAGAVARRIMEKLPSLSQAENEREGRLCYSQDRHIFHILRADGLTFLCMANDTFGRRVPFAYLEDIQMRFMKTYGRVAHTALAYAMNDEFSRVLHQQMEYFSSNPNADTLTRVRGEINEVRTVMVENIEKILERGDRIELLVDKTATIQDNTFHFKKQSRRLRHALWMKNAKLMASLTCLIVVILYFIIAMCCGGITLASCRS</sequence>
<evidence type="ECO:0000256" key="10">
    <source>
        <dbReference type="ARBA" id="ARBA00037493"/>
    </source>
</evidence>
<keyword evidence="5" id="KW-0653">Protein transport</keyword>
<dbReference type="PROSITE" id="PS50859">
    <property type="entry name" value="LONGIN"/>
    <property type="match status" value="1"/>
</dbReference>
<feature type="transmembrane region" description="Helical" evidence="12">
    <location>
        <begin position="196"/>
        <end position="222"/>
    </location>
</feature>
<keyword evidence="6 12" id="KW-1133">Transmembrane helix</keyword>
<evidence type="ECO:0000256" key="11">
    <source>
        <dbReference type="PROSITE-ProRule" id="PRU00290"/>
    </source>
</evidence>
<evidence type="ECO:0000256" key="6">
    <source>
        <dbReference type="ARBA" id="ARBA00022989"/>
    </source>
</evidence>
<dbReference type="EMBL" id="GCKF01027145">
    <property type="protein sequence ID" value="JAG98245.1"/>
    <property type="molecule type" value="Transcribed_RNA"/>
</dbReference>
<feature type="domain" description="V-SNARE coiled-coil homology" evidence="14">
    <location>
        <begin position="132"/>
        <end position="192"/>
    </location>
</feature>
<accession>A0A0D6R8J8</accession>
<evidence type="ECO:0000256" key="9">
    <source>
        <dbReference type="ARBA" id="ARBA00023136"/>
    </source>
</evidence>
<dbReference type="Pfam" id="PF13774">
    <property type="entry name" value="Longin"/>
    <property type="match status" value="1"/>
</dbReference>
<dbReference type="Gene3D" id="3.30.450.50">
    <property type="entry name" value="Longin domain"/>
    <property type="match status" value="1"/>
</dbReference>
<dbReference type="Gene3D" id="1.20.5.110">
    <property type="match status" value="1"/>
</dbReference>
<dbReference type="SUPFAM" id="SSF64356">
    <property type="entry name" value="SNARE-like"/>
    <property type="match status" value="1"/>
</dbReference>
<dbReference type="GO" id="GO:0000139">
    <property type="term" value="C:Golgi membrane"/>
    <property type="evidence" value="ECO:0007669"/>
    <property type="project" value="UniProtKB-SubCell"/>
</dbReference>
<protein>
    <recommendedName>
        <fullName evidence="16">V-SNARE coiled-coil homology domain-containing protein</fullName>
    </recommendedName>
</protein>
<dbReference type="SMART" id="SM01270">
    <property type="entry name" value="Longin"/>
    <property type="match status" value="1"/>
</dbReference>
<dbReference type="SUPFAM" id="SSF58038">
    <property type="entry name" value="SNARE fusion complex"/>
    <property type="match status" value="1"/>
</dbReference>
<dbReference type="PANTHER" id="PTHR21136:SF214">
    <property type="entry name" value="VESICLE-ASSOCIATED MEMBRANE PROTEIN 714"/>
    <property type="match status" value="1"/>
</dbReference>
<dbReference type="InterPro" id="IPR010908">
    <property type="entry name" value="Longin_dom"/>
</dbReference>
<dbReference type="PANTHER" id="PTHR21136">
    <property type="entry name" value="SNARE PROTEINS"/>
    <property type="match status" value="1"/>
</dbReference>
<feature type="domain" description="Longin" evidence="13">
    <location>
        <begin position="7"/>
        <end position="117"/>
    </location>
</feature>
<evidence type="ECO:0008006" key="16">
    <source>
        <dbReference type="Google" id="ProtNLM"/>
    </source>
</evidence>
<dbReference type="PROSITE" id="PS00417">
    <property type="entry name" value="SYNAPTOBREVIN"/>
    <property type="match status" value="1"/>
</dbReference>
<dbReference type="FunFam" id="3.30.450.50:FF:000011">
    <property type="entry name" value="Vesicle-associated membrane protein 714"/>
    <property type="match status" value="1"/>
</dbReference>
<evidence type="ECO:0000256" key="3">
    <source>
        <dbReference type="ARBA" id="ARBA00022448"/>
    </source>
</evidence>
<reference evidence="15" key="1">
    <citation type="submission" date="2015-03" db="EMBL/GenBank/DDBJ databases">
        <title>A transcriptome of Araucaria cunninghamii, an australian fine timber species.</title>
        <authorList>
            <person name="Jing Yi C.J.Y."/>
            <person name="Yin San L.Y.S."/>
            <person name="Abdul Karim S.S."/>
            <person name="Wan Azmi N.N."/>
            <person name="Hercus R.R."/>
            <person name="Croft L.L."/>
        </authorList>
    </citation>
    <scope>NUCLEOTIDE SEQUENCE</scope>
    <source>
        <strain evidence="15">MI0301</strain>
        <tissue evidence="15">Leaf</tissue>
    </source>
</reference>
<dbReference type="GO" id="GO:0015031">
    <property type="term" value="P:protein transport"/>
    <property type="evidence" value="ECO:0007669"/>
    <property type="project" value="UniProtKB-KW"/>
</dbReference>
<evidence type="ECO:0000259" key="14">
    <source>
        <dbReference type="PROSITE" id="PS50892"/>
    </source>
</evidence>